<feature type="signal peptide" evidence="3">
    <location>
        <begin position="1"/>
        <end position="24"/>
    </location>
</feature>
<dbReference type="RefSeq" id="XP_009051103.1">
    <property type="nucleotide sequence ID" value="XM_009052855.1"/>
</dbReference>
<dbReference type="EMBL" id="KB201262">
    <property type="protein sequence ID" value="ESO98416.1"/>
    <property type="molecule type" value="Genomic_DNA"/>
</dbReference>
<dbReference type="InterPro" id="IPR033116">
    <property type="entry name" value="TRYPSIN_SER"/>
</dbReference>
<dbReference type="InterPro" id="IPR001314">
    <property type="entry name" value="Peptidase_S1A"/>
</dbReference>
<dbReference type="Gene3D" id="2.40.10.10">
    <property type="entry name" value="Trypsin-like serine proteases"/>
    <property type="match status" value="1"/>
</dbReference>
<dbReference type="PANTHER" id="PTHR24252">
    <property type="entry name" value="ACROSIN-RELATED"/>
    <property type="match status" value="1"/>
</dbReference>
<dbReference type="PRINTS" id="PR00722">
    <property type="entry name" value="CHYMOTRYPSIN"/>
</dbReference>
<dbReference type="AlphaFoldDB" id="V4AXT2"/>
<sequence length="304" mass="34239">MKISVLLWTILPTLILAGFNNVLGSEKERFARAIGGRPISRGRYPWLVLLRATIVTHKLFGIIPIRHKHIYCGGSVLNDRWIVTAAHCFKEEGSEARRIQRWKVRLATSNLRMDPLERVRHVLGQLFDRSDWVQWEITADRLVVHPEYDSEDSWKNDIALVHLKRPVPSGDDYSPIRRINLPDQGDNSFPTVGQNCVTQGWGCTSQGDGPSSTARLLRLPIYSNDQCRDQYHMINMDNRVCAGYRNGGVGVCAGDSGSPLVCDKDGESVLVGVVSFTSRNEPSRYPAVSTRVSQYVDWIHSVIN</sequence>
<dbReference type="GeneID" id="20246465"/>
<reference evidence="5 6" key="1">
    <citation type="journal article" date="2013" name="Nature">
        <title>Insights into bilaterian evolution from three spiralian genomes.</title>
        <authorList>
            <person name="Simakov O."/>
            <person name="Marletaz F."/>
            <person name="Cho S.J."/>
            <person name="Edsinger-Gonzales E."/>
            <person name="Havlak P."/>
            <person name="Hellsten U."/>
            <person name="Kuo D.H."/>
            <person name="Larsson T."/>
            <person name="Lv J."/>
            <person name="Arendt D."/>
            <person name="Savage R."/>
            <person name="Osoegawa K."/>
            <person name="de Jong P."/>
            <person name="Grimwood J."/>
            <person name="Chapman J.A."/>
            <person name="Shapiro H."/>
            <person name="Aerts A."/>
            <person name="Otillar R.P."/>
            <person name="Terry A.Y."/>
            <person name="Boore J.L."/>
            <person name="Grigoriev I.V."/>
            <person name="Lindberg D.R."/>
            <person name="Seaver E.C."/>
            <person name="Weisblat D.A."/>
            <person name="Putnam N.H."/>
            <person name="Rokhsar D.S."/>
        </authorList>
    </citation>
    <scope>NUCLEOTIDE SEQUENCE [LARGE SCALE GENOMIC DNA]</scope>
</reference>
<dbReference type="SUPFAM" id="SSF50494">
    <property type="entry name" value="Trypsin-like serine proteases"/>
    <property type="match status" value="1"/>
</dbReference>
<dbReference type="SMART" id="SM00020">
    <property type="entry name" value="Tryp_SPc"/>
    <property type="match status" value="1"/>
</dbReference>
<dbReference type="STRING" id="225164.V4AXT2"/>
<evidence type="ECO:0000259" key="4">
    <source>
        <dbReference type="PROSITE" id="PS50240"/>
    </source>
</evidence>
<feature type="domain" description="Peptidase S1" evidence="4">
    <location>
        <begin position="33"/>
        <end position="304"/>
    </location>
</feature>
<keyword evidence="2" id="KW-0645">Protease</keyword>
<keyword evidence="2" id="KW-0720">Serine protease</keyword>
<dbReference type="PANTHER" id="PTHR24252:SF7">
    <property type="entry name" value="HYALIN"/>
    <property type="match status" value="1"/>
</dbReference>
<evidence type="ECO:0000256" key="3">
    <source>
        <dbReference type="SAM" id="SignalP"/>
    </source>
</evidence>
<dbReference type="InterPro" id="IPR009003">
    <property type="entry name" value="Peptidase_S1_PA"/>
</dbReference>
<protein>
    <recommendedName>
        <fullName evidence="4">Peptidase S1 domain-containing protein</fullName>
    </recommendedName>
</protein>
<dbReference type="PROSITE" id="PS50240">
    <property type="entry name" value="TRYPSIN_DOM"/>
    <property type="match status" value="1"/>
</dbReference>
<evidence type="ECO:0000313" key="5">
    <source>
        <dbReference type="EMBL" id="ESO98416.1"/>
    </source>
</evidence>
<dbReference type="CDD" id="cd00190">
    <property type="entry name" value="Tryp_SPc"/>
    <property type="match status" value="1"/>
</dbReference>
<accession>V4AXT2</accession>
<dbReference type="OrthoDB" id="10002959at2759"/>
<name>V4AXT2_LOTGI</name>
<dbReference type="GO" id="GO:0006508">
    <property type="term" value="P:proteolysis"/>
    <property type="evidence" value="ECO:0007669"/>
    <property type="project" value="UniProtKB-KW"/>
</dbReference>
<dbReference type="PROSITE" id="PS00135">
    <property type="entry name" value="TRYPSIN_SER"/>
    <property type="match status" value="1"/>
</dbReference>
<keyword evidence="2" id="KW-0378">Hydrolase</keyword>
<proteinExistence type="predicted"/>
<dbReference type="GO" id="GO:0004252">
    <property type="term" value="F:serine-type endopeptidase activity"/>
    <property type="evidence" value="ECO:0007669"/>
    <property type="project" value="InterPro"/>
</dbReference>
<organism evidence="5 6">
    <name type="scientific">Lottia gigantea</name>
    <name type="common">Giant owl limpet</name>
    <dbReference type="NCBI Taxonomy" id="225164"/>
    <lineage>
        <taxon>Eukaryota</taxon>
        <taxon>Metazoa</taxon>
        <taxon>Spiralia</taxon>
        <taxon>Lophotrochozoa</taxon>
        <taxon>Mollusca</taxon>
        <taxon>Gastropoda</taxon>
        <taxon>Patellogastropoda</taxon>
        <taxon>Lottioidea</taxon>
        <taxon>Lottiidae</taxon>
        <taxon>Lottia</taxon>
    </lineage>
</organism>
<dbReference type="InterPro" id="IPR018114">
    <property type="entry name" value="TRYPSIN_HIS"/>
</dbReference>
<dbReference type="KEGG" id="lgi:LOTGIDRAFT_214033"/>
<dbReference type="HOGENOM" id="CLU_006842_7_0_1"/>
<keyword evidence="1" id="KW-1015">Disulfide bond</keyword>
<dbReference type="InterPro" id="IPR001254">
    <property type="entry name" value="Trypsin_dom"/>
</dbReference>
<evidence type="ECO:0000313" key="6">
    <source>
        <dbReference type="Proteomes" id="UP000030746"/>
    </source>
</evidence>
<evidence type="ECO:0000256" key="2">
    <source>
        <dbReference type="RuleBase" id="RU363034"/>
    </source>
</evidence>
<dbReference type="PROSITE" id="PS00134">
    <property type="entry name" value="TRYPSIN_HIS"/>
    <property type="match status" value="1"/>
</dbReference>
<dbReference type="Pfam" id="PF00089">
    <property type="entry name" value="Trypsin"/>
    <property type="match status" value="1"/>
</dbReference>
<dbReference type="InterPro" id="IPR043504">
    <property type="entry name" value="Peptidase_S1_PA_chymotrypsin"/>
</dbReference>
<keyword evidence="6" id="KW-1185">Reference proteome</keyword>
<dbReference type="OMA" id="LINREWI"/>
<keyword evidence="3" id="KW-0732">Signal</keyword>
<dbReference type="CTD" id="20246465"/>
<gene>
    <name evidence="5" type="ORF">LOTGIDRAFT_214033</name>
</gene>
<dbReference type="Proteomes" id="UP000030746">
    <property type="component" value="Unassembled WGS sequence"/>
</dbReference>
<evidence type="ECO:0000256" key="1">
    <source>
        <dbReference type="ARBA" id="ARBA00023157"/>
    </source>
</evidence>
<feature type="chain" id="PRO_5004717060" description="Peptidase S1 domain-containing protein" evidence="3">
    <location>
        <begin position="25"/>
        <end position="304"/>
    </location>
</feature>